<feature type="transmembrane region" description="Helical" evidence="1">
    <location>
        <begin position="96"/>
        <end position="117"/>
    </location>
</feature>
<evidence type="ECO:0000313" key="3">
    <source>
        <dbReference type="EMBL" id="OHA09164.1"/>
    </source>
</evidence>
<accession>A0A1G2LC91</accession>
<keyword evidence="2" id="KW-0732">Signal</keyword>
<proteinExistence type="predicted"/>
<dbReference type="EMBL" id="MHQS01000006">
    <property type="protein sequence ID" value="OHA09164.1"/>
    <property type="molecule type" value="Genomic_DNA"/>
</dbReference>
<organism evidence="3 4">
    <name type="scientific">Candidatus Sungbacteria bacterium RIFCSPLOWO2_01_FULL_59_16</name>
    <dbReference type="NCBI Taxonomy" id="1802280"/>
    <lineage>
        <taxon>Bacteria</taxon>
        <taxon>Candidatus Sungiibacteriota</taxon>
    </lineage>
</organism>
<feature type="signal peptide" evidence="2">
    <location>
        <begin position="1"/>
        <end position="27"/>
    </location>
</feature>
<evidence type="ECO:0000256" key="2">
    <source>
        <dbReference type="SAM" id="SignalP"/>
    </source>
</evidence>
<dbReference type="Pfam" id="PF18895">
    <property type="entry name" value="T4SS_pilin"/>
    <property type="match status" value="1"/>
</dbReference>
<dbReference type="STRING" id="1802280.A3B37_01320"/>
<protein>
    <submittedName>
        <fullName evidence="3">Uncharacterized protein</fullName>
    </submittedName>
</protein>
<name>A0A1G2LC91_9BACT</name>
<keyword evidence="1" id="KW-0812">Transmembrane</keyword>
<keyword evidence="1" id="KW-1133">Transmembrane helix</keyword>
<dbReference type="InterPro" id="IPR043993">
    <property type="entry name" value="T4SS_pilin"/>
</dbReference>
<dbReference type="AlphaFoldDB" id="A0A1G2LC91"/>
<evidence type="ECO:0000313" key="4">
    <source>
        <dbReference type="Proteomes" id="UP000176705"/>
    </source>
</evidence>
<dbReference type="Proteomes" id="UP000176705">
    <property type="component" value="Unassembled WGS sequence"/>
</dbReference>
<feature type="transmembrane region" description="Helical" evidence="1">
    <location>
        <begin position="58"/>
        <end position="84"/>
    </location>
</feature>
<feature type="chain" id="PRO_5009583541" evidence="2">
    <location>
        <begin position="28"/>
        <end position="136"/>
    </location>
</feature>
<comment type="caution">
    <text evidence="3">The sequence shown here is derived from an EMBL/GenBank/DDBJ whole genome shotgun (WGS) entry which is preliminary data.</text>
</comment>
<keyword evidence="1" id="KW-0472">Membrane</keyword>
<evidence type="ECO:0000256" key="1">
    <source>
        <dbReference type="SAM" id="Phobius"/>
    </source>
</evidence>
<sequence>MARYQKTFILSLVALCLALAFVPAALATHGGAHGTGDGTETTGDGTETTNPSTYLSNLYLWFLGFVGIAALFAIVYGGVLWMFSTSLTSTGEARKWITNAIFGIVLAAASFLILNIINPDLVQGFDLNTIIDKALE</sequence>
<reference evidence="3 4" key="1">
    <citation type="journal article" date="2016" name="Nat. Commun.">
        <title>Thousands of microbial genomes shed light on interconnected biogeochemical processes in an aquifer system.</title>
        <authorList>
            <person name="Anantharaman K."/>
            <person name="Brown C.T."/>
            <person name="Hug L.A."/>
            <person name="Sharon I."/>
            <person name="Castelle C.J."/>
            <person name="Probst A.J."/>
            <person name="Thomas B.C."/>
            <person name="Singh A."/>
            <person name="Wilkins M.J."/>
            <person name="Karaoz U."/>
            <person name="Brodie E.L."/>
            <person name="Williams K.H."/>
            <person name="Hubbard S.S."/>
            <person name="Banfield J.F."/>
        </authorList>
    </citation>
    <scope>NUCLEOTIDE SEQUENCE [LARGE SCALE GENOMIC DNA]</scope>
</reference>
<gene>
    <name evidence="3" type="ORF">A3B37_01320</name>
</gene>